<dbReference type="SUPFAM" id="SSF52283">
    <property type="entry name" value="Formate/glycerate dehydrogenase catalytic domain-like"/>
    <property type="match status" value="1"/>
</dbReference>
<dbReference type="GO" id="GO:0016616">
    <property type="term" value="F:oxidoreductase activity, acting on the CH-OH group of donors, NAD or NADP as acceptor"/>
    <property type="evidence" value="ECO:0007669"/>
    <property type="project" value="InterPro"/>
</dbReference>
<dbReference type="Pfam" id="PF00389">
    <property type="entry name" value="2-Hacid_dh"/>
    <property type="match status" value="1"/>
</dbReference>
<keyword evidence="3" id="KW-0520">NAD</keyword>
<protein>
    <submittedName>
        <fullName evidence="7">D-2-hydroxyacid dehydrogenase</fullName>
    </submittedName>
</protein>
<dbReference type="GO" id="GO:0051287">
    <property type="term" value="F:NAD binding"/>
    <property type="evidence" value="ECO:0007669"/>
    <property type="project" value="InterPro"/>
</dbReference>
<proteinExistence type="inferred from homology"/>
<evidence type="ECO:0000256" key="1">
    <source>
        <dbReference type="ARBA" id="ARBA00005854"/>
    </source>
</evidence>
<evidence type="ECO:0000256" key="4">
    <source>
        <dbReference type="RuleBase" id="RU003719"/>
    </source>
</evidence>
<dbReference type="PANTHER" id="PTHR43333">
    <property type="entry name" value="2-HACID_DH_C DOMAIN-CONTAINING PROTEIN"/>
    <property type="match status" value="1"/>
</dbReference>
<comment type="similarity">
    <text evidence="1 4">Belongs to the D-isomer specific 2-hydroxyacid dehydrogenase family.</text>
</comment>
<dbReference type="CDD" id="cd05300">
    <property type="entry name" value="2-Hacid_dh_1"/>
    <property type="match status" value="1"/>
</dbReference>
<comment type="caution">
    <text evidence="7">The sequence shown here is derived from an EMBL/GenBank/DDBJ whole genome shotgun (WGS) entry which is preliminary data.</text>
</comment>
<dbReference type="PANTHER" id="PTHR43333:SF1">
    <property type="entry name" value="D-ISOMER SPECIFIC 2-HYDROXYACID DEHYDROGENASE NAD-BINDING DOMAIN-CONTAINING PROTEIN"/>
    <property type="match status" value="1"/>
</dbReference>
<accession>A0AAJ2NQD4</accession>
<dbReference type="SUPFAM" id="SSF51735">
    <property type="entry name" value="NAD(P)-binding Rossmann-fold domains"/>
    <property type="match status" value="1"/>
</dbReference>
<sequence>MKIVSSARLKDEIKAQLLADFPDIDFSFRYGMKEVGEEVQDCEVLLTYGEDLTDEHIKEAKQLKWIMVLAAGLEKMPHEAICKRNIIVTNVRGIHAVPMGEYTLNMMLQMAKKTKTFIKNEEAANWERSVPVFELNGLTVGILGAGAIGQEVARLCQAFGMRTLGMNSSGNDAPFIEKMYTEDTVDALLRQSDFVVNVLPFTTKTASFMDEEKFASMKKGAYFINIGRGKTVDEHALIQALDAGQVAGAGLDVFKEEPLDANHPFWKHENVTITPHISGVSSKYQRRAMEIFKKNLIGYLNGRNETLINRIDLTKGY</sequence>
<dbReference type="InterPro" id="IPR036291">
    <property type="entry name" value="NAD(P)-bd_dom_sf"/>
</dbReference>
<evidence type="ECO:0000259" key="5">
    <source>
        <dbReference type="Pfam" id="PF00389"/>
    </source>
</evidence>
<feature type="domain" description="D-isomer specific 2-hydroxyacid dehydrogenase catalytic" evidence="5">
    <location>
        <begin position="16"/>
        <end position="304"/>
    </location>
</feature>
<dbReference type="Proteomes" id="UP001285636">
    <property type="component" value="Unassembled WGS sequence"/>
</dbReference>
<reference evidence="7" key="1">
    <citation type="submission" date="2023-10" db="EMBL/GenBank/DDBJ databases">
        <title>Screening of Alkalihalophilus pseudofirmusBZ-TG-HK211 and Its Alleviation of Salt Stress on Rapeseed Growth.</title>
        <authorList>
            <person name="Zhao B."/>
            <person name="Guo T."/>
        </authorList>
    </citation>
    <scope>NUCLEOTIDE SEQUENCE</scope>
    <source>
        <strain evidence="7">BZ-TG-HK211</strain>
    </source>
</reference>
<name>A0AAJ2NQD4_ALKPS</name>
<dbReference type="FunFam" id="3.40.50.720:FF:000363">
    <property type="entry name" value="D-isomer specific 2-hydroxyacid dehydrogenase"/>
    <property type="match status" value="1"/>
</dbReference>
<gene>
    <name evidence="7" type="ORF">RYX45_15140</name>
</gene>
<evidence type="ECO:0000256" key="2">
    <source>
        <dbReference type="ARBA" id="ARBA00023002"/>
    </source>
</evidence>
<dbReference type="RefSeq" id="WP_323467256.1">
    <property type="nucleotide sequence ID" value="NZ_CP144224.1"/>
</dbReference>
<evidence type="ECO:0000256" key="3">
    <source>
        <dbReference type="ARBA" id="ARBA00023027"/>
    </source>
</evidence>
<evidence type="ECO:0000259" key="6">
    <source>
        <dbReference type="Pfam" id="PF02826"/>
    </source>
</evidence>
<dbReference type="Gene3D" id="3.40.50.720">
    <property type="entry name" value="NAD(P)-binding Rossmann-like Domain"/>
    <property type="match status" value="2"/>
</dbReference>
<organism evidence="7 8">
    <name type="scientific">Alkalihalophilus pseudofirmus</name>
    <name type="common">Bacillus pseudofirmus</name>
    <dbReference type="NCBI Taxonomy" id="79885"/>
    <lineage>
        <taxon>Bacteria</taxon>
        <taxon>Bacillati</taxon>
        <taxon>Bacillota</taxon>
        <taxon>Bacilli</taxon>
        <taxon>Bacillales</taxon>
        <taxon>Bacillaceae</taxon>
        <taxon>Alkalihalophilus</taxon>
    </lineage>
</organism>
<keyword evidence="2 4" id="KW-0560">Oxidoreductase</keyword>
<dbReference type="Pfam" id="PF02826">
    <property type="entry name" value="2-Hacid_dh_C"/>
    <property type="match status" value="1"/>
</dbReference>
<dbReference type="InterPro" id="IPR006140">
    <property type="entry name" value="D-isomer_DH_NAD-bd"/>
</dbReference>
<dbReference type="AlphaFoldDB" id="A0AAJ2NQD4"/>
<feature type="domain" description="D-isomer specific 2-hydroxyacid dehydrogenase NAD-binding" evidence="6">
    <location>
        <begin position="105"/>
        <end position="278"/>
    </location>
</feature>
<dbReference type="InterPro" id="IPR006139">
    <property type="entry name" value="D-isomer_2_OHA_DH_cat_dom"/>
</dbReference>
<evidence type="ECO:0000313" key="7">
    <source>
        <dbReference type="EMBL" id="MDV2886524.1"/>
    </source>
</evidence>
<dbReference type="EMBL" id="JAWJAY010000004">
    <property type="protein sequence ID" value="MDV2886524.1"/>
    <property type="molecule type" value="Genomic_DNA"/>
</dbReference>
<evidence type="ECO:0000313" key="8">
    <source>
        <dbReference type="Proteomes" id="UP001285636"/>
    </source>
</evidence>